<reference evidence="1" key="1">
    <citation type="journal article" date="2023" name="Mol. Phylogenet. Evol.">
        <title>Genome-scale phylogeny and comparative genomics of the fungal order Sordariales.</title>
        <authorList>
            <person name="Hensen N."/>
            <person name="Bonometti L."/>
            <person name="Westerberg I."/>
            <person name="Brannstrom I.O."/>
            <person name="Guillou S."/>
            <person name="Cros-Aarteil S."/>
            <person name="Calhoun S."/>
            <person name="Haridas S."/>
            <person name="Kuo A."/>
            <person name="Mondo S."/>
            <person name="Pangilinan J."/>
            <person name="Riley R."/>
            <person name="LaButti K."/>
            <person name="Andreopoulos B."/>
            <person name="Lipzen A."/>
            <person name="Chen C."/>
            <person name="Yan M."/>
            <person name="Daum C."/>
            <person name="Ng V."/>
            <person name="Clum A."/>
            <person name="Steindorff A."/>
            <person name="Ohm R.A."/>
            <person name="Martin F."/>
            <person name="Silar P."/>
            <person name="Natvig D.O."/>
            <person name="Lalanne C."/>
            <person name="Gautier V."/>
            <person name="Ament-Velasquez S.L."/>
            <person name="Kruys A."/>
            <person name="Hutchinson M.I."/>
            <person name="Powell A.J."/>
            <person name="Barry K."/>
            <person name="Miller A.N."/>
            <person name="Grigoriev I.V."/>
            <person name="Debuchy R."/>
            <person name="Gladieux P."/>
            <person name="Hiltunen Thoren M."/>
            <person name="Johannesson H."/>
        </authorList>
    </citation>
    <scope>NUCLEOTIDE SEQUENCE</scope>
    <source>
        <strain evidence="1">CBS 532.94</strain>
    </source>
</reference>
<dbReference type="EMBL" id="MU860022">
    <property type="protein sequence ID" value="KAK4241408.1"/>
    <property type="molecule type" value="Genomic_DNA"/>
</dbReference>
<dbReference type="InterPro" id="IPR053204">
    <property type="entry name" value="Oxopyrrolidines_Biosynth-assoc"/>
</dbReference>
<reference evidence="1" key="2">
    <citation type="submission" date="2023-05" db="EMBL/GenBank/DDBJ databases">
        <authorList>
            <consortium name="Lawrence Berkeley National Laboratory"/>
            <person name="Steindorff A."/>
            <person name="Hensen N."/>
            <person name="Bonometti L."/>
            <person name="Westerberg I."/>
            <person name="Brannstrom I.O."/>
            <person name="Guillou S."/>
            <person name="Cros-Aarteil S."/>
            <person name="Calhoun S."/>
            <person name="Haridas S."/>
            <person name="Kuo A."/>
            <person name="Mondo S."/>
            <person name="Pangilinan J."/>
            <person name="Riley R."/>
            <person name="Labutti K."/>
            <person name="Andreopoulos B."/>
            <person name="Lipzen A."/>
            <person name="Chen C."/>
            <person name="Yanf M."/>
            <person name="Daum C."/>
            <person name="Ng V."/>
            <person name="Clum A."/>
            <person name="Ohm R."/>
            <person name="Martin F."/>
            <person name="Silar P."/>
            <person name="Natvig D."/>
            <person name="Lalanne C."/>
            <person name="Gautier V."/>
            <person name="Ament-Velasquez S.L."/>
            <person name="Kruys A."/>
            <person name="Hutchinson M.I."/>
            <person name="Powell A.J."/>
            <person name="Barry K."/>
            <person name="Miller A.N."/>
            <person name="Grigoriev I.V."/>
            <person name="Debuchy R."/>
            <person name="Gladieux P."/>
            <person name="Thoren M.H."/>
            <person name="Johannesson H."/>
        </authorList>
    </citation>
    <scope>NUCLEOTIDE SEQUENCE</scope>
    <source>
        <strain evidence="1">CBS 532.94</strain>
    </source>
</reference>
<protein>
    <submittedName>
        <fullName evidence="1">Uncharacterized protein</fullName>
    </submittedName>
</protein>
<dbReference type="PANTHER" id="PTHR38797:SF4">
    <property type="entry name" value="NUCLEAR PORE COMPLEX PROTEIN NUP85"/>
    <property type="match status" value="1"/>
</dbReference>
<dbReference type="InterPro" id="IPR022085">
    <property type="entry name" value="OpdG"/>
</dbReference>
<accession>A0AAN7CG05</accession>
<proteinExistence type="predicted"/>
<name>A0AAN7CG05_9PEZI</name>
<gene>
    <name evidence="1" type="ORF">C8A03DRAFT_30384</name>
</gene>
<comment type="caution">
    <text evidence="1">The sequence shown here is derived from an EMBL/GenBank/DDBJ whole genome shotgun (WGS) entry which is preliminary data.</text>
</comment>
<dbReference type="AlphaFoldDB" id="A0AAN7CG05"/>
<dbReference type="Proteomes" id="UP001303760">
    <property type="component" value="Unassembled WGS sequence"/>
</dbReference>
<dbReference type="Pfam" id="PF12311">
    <property type="entry name" value="DUF3632"/>
    <property type="match status" value="1"/>
</dbReference>
<evidence type="ECO:0000313" key="2">
    <source>
        <dbReference type="Proteomes" id="UP001303760"/>
    </source>
</evidence>
<evidence type="ECO:0000313" key="1">
    <source>
        <dbReference type="EMBL" id="KAK4241408.1"/>
    </source>
</evidence>
<keyword evidence="2" id="KW-1185">Reference proteome</keyword>
<dbReference type="PANTHER" id="PTHR38797">
    <property type="entry name" value="NUCLEAR PORE COMPLEX PROTEIN NUP85-RELATED"/>
    <property type="match status" value="1"/>
</dbReference>
<sequence length="205" mass="22862">MAYNANVGILAQLQLIKGRELSQQESNVLNALAFAVDDGLPETTRTSDKPAEAARRLNSLWPPLELSIFGARGMAVGVLAPYIQAMYAVQSGLEQQLNTLLGPEMAEWRVKIACAWLTHGAKPLFWWARESESYGNVDDSTNHIQRGPLYDGPAIMCFERWRLWLGGVQELAKHESGLSEETRQAAAEVVQLMREVEESMISMWS</sequence>
<organism evidence="1 2">
    <name type="scientific">Achaetomium macrosporum</name>
    <dbReference type="NCBI Taxonomy" id="79813"/>
    <lineage>
        <taxon>Eukaryota</taxon>
        <taxon>Fungi</taxon>
        <taxon>Dikarya</taxon>
        <taxon>Ascomycota</taxon>
        <taxon>Pezizomycotina</taxon>
        <taxon>Sordariomycetes</taxon>
        <taxon>Sordariomycetidae</taxon>
        <taxon>Sordariales</taxon>
        <taxon>Chaetomiaceae</taxon>
        <taxon>Achaetomium</taxon>
    </lineage>
</organism>